<comment type="caution">
    <text evidence="1">The sequence shown here is derived from an EMBL/GenBank/DDBJ whole genome shotgun (WGS) entry which is preliminary data.</text>
</comment>
<accession>A0A7W5E6L6</accession>
<evidence type="ECO:0000313" key="1">
    <source>
        <dbReference type="EMBL" id="MBB3210762.1"/>
    </source>
</evidence>
<keyword evidence="2" id="KW-1185">Reference proteome</keyword>
<evidence type="ECO:0008006" key="3">
    <source>
        <dbReference type="Google" id="ProtNLM"/>
    </source>
</evidence>
<dbReference type="InterPro" id="IPR009057">
    <property type="entry name" value="Homeodomain-like_sf"/>
</dbReference>
<dbReference type="Proteomes" id="UP000536179">
    <property type="component" value="Unassembled WGS sequence"/>
</dbReference>
<gene>
    <name evidence="1" type="ORF">FHS27_006611</name>
</gene>
<dbReference type="SUPFAM" id="SSF46689">
    <property type="entry name" value="Homeodomain-like"/>
    <property type="match status" value="1"/>
</dbReference>
<reference evidence="1 2" key="1">
    <citation type="submission" date="2020-08" db="EMBL/GenBank/DDBJ databases">
        <title>Genomic Encyclopedia of Type Strains, Phase III (KMG-III): the genomes of soil and plant-associated and newly described type strains.</title>
        <authorList>
            <person name="Whitman W."/>
        </authorList>
    </citation>
    <scope>NUCLEOTIDE SEQUENCE [LARGE SCALE GENOMIC DNA]</scope>
    <source>
        <strain evidence="1 2">CECT 8075</strain>
    </source>
</reference>
<dbReference type="RefSeq" id="WP_184310285.1">
    <property type="nucleotide sequence ID" value="NZ_JACHXU010000074.1"/>
</dbReference>
<protein>
    <recommendedName>
        <fullName evidence="3">Transposase</fullName>
    </recommendedName>
</protein>
<dbReference type="EMBL" id="JACHXU010000074">
    <property type="protein sequence ID" value="MBB3210762.1"/>
    <property type="molecule type" value="Genomic_DNA"/>
</dbReference>
<dbReference type="Pfam" id="PF13565">
    <property type="entry name" value="HTH_32"/>
    <property type="match status" value="1"/>
</dbReference>
<proteinExistence type="predicted"/>
<name>A0A7W5E6L6_9BACT</name>
<dbReference type="AlphaFoldDB" id="A0A7W5E6L6"/>
<organism evidence="1 2">
    <name type="scientific">Aporhodopirellula rubra</name>
    <dbReference type="NCBI Taxonomy" id="980271"/>
    <lineage>
        <taxon>Bacteria</taxon>
        <taxon>Pseudomonadati</taxon>
        <taxon>Planctomycetota</taxon>
        <taxon>Planctomycetia</taxon>
        <taxon>Pirellulales</taxon>
        <taxon>Pirellulaceae</taxon>
        <taxon>Aporhodopirellula</taxon>
    </lineage>
</organism>
<sequence>MIKKYIVRLSDKERDACRCVIKALKGSSQKVRRAQMLLKADADGPAWTDAKIADAFNARVQTIENLRRRLVNDGFEVALNGKPRAKPPTPAKLDGKAEAKLISMRLGKPPKGFGKWTLQLLADQLVSLEVVDSICPETVRKTLKKIA</sequence>
<evidence type="ECO:0000313" key="2">
    <source>
        <dbReference type="Proteomes" id="UP000536179"/>
    </source>
</evidence>